<keyword evidence="2" id="KW-1185">Reference proteome</keyword>
<dbReference type="SUPFAM" id="SSF50630">
    <property type="entry name" value="Acid proteases"/>
    <property type="match status" value="1"/>
</dbReference>
<dbReference type="EMBL" id="JASPKY010000083">
    <property type="protein sequence ID" value="KAK9738783.1"/>
    <property type="molecule type" value="Genomic_DNA"/>
</dbReference>
<evidence type="ECO:0008006" key="3">
    <source>
        <dbReference type="Google" id="ProtNLM"/>
    </source>
</evidence>
<evidence type="ECO:0000313" key="2">
    <source>
        <dbReference type="Proteomes" id="UP001458880"/>
    </source>
</evidence>
<dbReference type="Proteomes" id="UP001458880">
    <property type="component" value="Unassembled WGS sequence"/>
</dbReference>
<proteinExistence type="predicted"/>
<dbReference type="InterPro" id="IPR021109">
    <property type="entry name" value="Peptidase_aspartic_dom_sf"/>
</dbReference>
<reference evidence="1 2" key="1">
    <citation type="journal article" date="2024" name="BMC Genomics">
        <title>De novo assembly and annotation of Popillia japonica's genome with initial clues to its potential as an invasive pest.</title>
        <authorList>
            <person name="Cucini C."/>
            <person name="Boschi S."/>
            <person name="Funari R."/>
            <person name="Cardaioli E."/>
            <person name="Iannotti N."/>
            <person name="Marturano G."/>
            <person name="Paoli F."/>
            <person name="Bruttini M."/>
            <person name="Carapelli A."/>
            <person name="Frati F."/>
            <person name="Nardi F."/>
        </authorList>
    </citation>
    <scope>NUCLEOTIDE SEQUENCE [LARGE SCALE GENOMIC DNA]</scope>
    <source>
        <strain evidence="1">DMR45628</strain>
    </source>
</reference>
<accession>A0AAW1LYQ6</accession>
<dbReference type="Pfam" id="PF13650">
    <property type="entry name" value="Asp_protease_2"/>
    <property type="match status" value="1"/>
</dbReference>
<protein>
    <recommendedName>
        <fullName evidence="3">Peptidase A2 domain-containing protein</fullName>
    </recommendedName>
</protein>
<comment type="caution">
    <text evidence="1">The sequence shown here is derived from an EMBL/GenBank/DDBJ whole genome shotgun (WGS) entry which is preliminary data.</text>
</comment>
<sequence>MTPDPFIITIAAKGSVTVAINTSDYIAKANELLHDSNTYLTLPADPIPSLQYHTNKYIPLEIIRRHIGKARQVQKNLEEMSMENMYTQRLPERRRSDNKALCYKCSTYEHVAKCKAEGHIAAQCPNANLDRENLLIGGITESKIMNAKYFKEPKINGNKVNSYIDTGSKCVTLTEADANILVLEYEAMKPPFQLSGYGSEKVTPLGEGNALAEIDQAKAQVTILIVSNEAQVIPLLLGQPFIEQDHILMVKSRDTTLLLFEEGKD</sequence>
<organism evidence="1 2">
    <name type="scientific">Popillia japonica</name>
    <name type="common">Japanese beetle</name>
    <dbReference type="NCBI Taxonomy" id="7064"/>
    <lineage>
        <taxon>Eukaryota</taxon>
        <taxon>Metazoa</taxon>
        <taxon>Ecdysozoa</taxon>
        <taxon>Arthropoda</taxon>
        <taxon>Hexapoda</taxon>
        <taxon>Insecta</taxon>
        <taxon>Pterygota</taxon>
        <taxon>Neoptera</taxon>
        <taxon>Endopterygota</taxon>
        <taxon>Coleoptera</taxon>
        <taxon>Polyphaga</taxon>
        <taxon>Scarabaeiformia</taxon>
        <taxon>Scarabaeidae</taxon>
        <taxon>Rutelinae</taxon>
        <taxon>Popillia</taxon>
    </lineage>
</organism>
<dbReference type="AlphaFoldDB" id="A0AAW1LYQ6"/>
<dbReference type="SUPFAM" id="SSF57756">
    <property type="entry name" value="Retrovirus zinc finger-like domains"/>
    <property type="match status" value="1"/>
</dbReference>
<dbReference type="GO" id="GO:0008270">
    <property type="term" value="F:zinc ion binding"/>
    <property type="evidence" value="ECO:0007669"/>
    <property type="project" value="InterPro"/>
</dbReference>
<gene>
    <name evidence="1" type="ORF">QE152_g9594</name>
</gene>
<dbReference type="Gene3D" id="2.40.70.10">
    <property type="entry name" value="Acid Proteases"/>
    <property type="match status" value="1"/>
</dbReference>
<dbReference type="GO" id="GO:0003676">
    <property type="term" value="F:nucleic acid binding"/>
    <property type="evidence" value="ECO:0007669"/>
    <property type="project" value="InterPro"/>
</dbReference>
<evidence type="ECO:0000313" key="1">
    <source>
        <dbReference type="EMBL" id="KAK9738783.1"/>
    </source>
</evidence>
<name>A0AAW1LYQ6_POPJA</name>
<dbReference type="InterPro" id="IPR036875">
    <property type="entry name" value="Znf_CCHC_sf"/>
</dbReference>